<reference evidence="9" key="1">
    <citation type="journal article" date="2020" name="Fungal Divers.">
        <title>Resolving the Mortierellaceae phylogeny through synthesis of multi-gene phylogenetics and phylogenomics.</title>
        <authorList>
            <person name="Vandepol N."/>
            <person name="Liber J."/>
            <person name="Desiro A."/>
            <person name="Na H."/>
            <person name="Kennedy M."/>
            <person name="Barry K."/>
            <person name="Grigoriev I.V."/>
            <person name="Miller A.N."/>
            <person name="O'Donnell K."/>
            <person name="Stajich J.E."/>
            <person name="Bonito G."/>
        </authorList>
    </citation>
    <scope>NUCLEOTIDE SEQUENCE</scope>
    <source>
        <strain evidence="9">KOD948</strain>
    </source>
</reference>
<comment type="subcellular location">
    <subcellularLocation>
        <location evidence="1">Nucleus</location>
    </subcellularLocation>
</comment>
<feature type="compositionally biased region" description="Low complexity" evidence="7">
    <location>
        <begin position="283"/>
        <end position="298"/>
    </location>
</feature>
<dbReference type="GO" id="GO:0003676">
    <property type="term" value="F:nucleic acid binding"/>
    <property type="evidence" value="ECO:0007669"/>
    <property type="project" value="InterPro"/>
</dbReference>
<evidence type="ECO:0000259" key="8">
    <source>
        <dbReference type="PROSITE" id="PS50174"/>
    </source>
</evidence>
<keyword evidence="3" id="KW-0507">mRNA processing</keyword>
<dbReference type="OrthoDB" id="4822at2759"/>
<name>A0A9P6TY87_9FUNG</name>
<dbReference type="EMBL" id="JAAAJA010000526">
    <property type="protein sequence ID" value="KAG0252347.1"/>
    <property type="molecule type" value="Genomic_DNA"/>
</dbReference>
<dbReference type="InterPro" id="IPR000467">
    <property type="entry name" value="G_patch_dom"/>
</dbReference>
<keyword evidence="6" id="KW-0539">Nucleus</keyword>
<feature type="domain" description="G-patch" evidence="8">
    <location>
        <begin position="320"/>
        <end position="366"/>
    </location>
</feature>
<protein>
    <recommendedName>
        <fullName evidence="8">G-patch domain-containing protein</fullName>
    </recommendedName>
</protein>
<evidence type="ECO:0000256" key="4">
    <source>
        <dbReference type="ARBA" id="ARBA00022728"/>
    </source>
</evidence>
<evidence type="ECO:0000256" key="7">
    <source>
        <dbReference type="SAM" id="MobiDB-lite"/>
    </source>
</evidence>
<evidence type="ECO:0000256" key="3">
    <source>
        <dbReference type="ARBA" id="ARBA00022664"/>
    </source>
</evidence>
<dbReference type="SMART" id="SM00443">
    <property type="entry name" value="G_patch"/>
    <property type="match status" value="1"/>
</dbReference>
<proteinExistence type="inferred from homology"/>
<feature type="compositionally biased region" description="Basic and acidic residues" evidence="7">
    <location>
        <begin position="398"/>
        <end position="413"/>
    </location>
</feature>
<feature type="region of interest" description="Disordered" evidence="7">
    <location>
        <begin position="370"/>
        <end position="424"/>
    </location>
</feature>
<feature type="region of interest" description="Disordered" evidence="7">
    <location>
        <begin position="240"/>
        <end position="304"/>
    </location>
</feature>
<organism evidence="9 10">
    <name type="scientific">Mortierella polycephala</name>
    <dbReference type="NCBI Taxonomy" id="41804"/>
    <lineage>
        <taxon>Eukaryota</taxon>
        <taxon>Fungi</taxon>
        <taxon>Fungi incertae sedis</taxon>
        <taxon>Mucoromycota</taxon>
        <taxon>Mortierellomycotina</taxon>
        <taxon>Mortierellomycetes</taxon>
        <taxon>Mortierellales</taxon>
        <taxon>Mortierellaceae</taxon>
        <taxon>Mortierella</taxon>
    </lineage>
</organism>
<keyword evidence="10" id="KW-1185">Reference proteome</keyword>
<feature type="compositionally biased region" description="Acidic residues" evidence="7">
    <location>
        <begin position="139"/>
        <end position="155"/>
    </location>
</feature>
<dbReference type="InterPro" id="IPR022159">
    <property type="entry name" value="STIP/TFIP11_N"/>
</dbReference>
<dbReference type="GO" id="GO:0000390">
    <property type="term" value="P:spliceosomal complex disassembly"/>
    <property type="evidence" value="ECO:0007669"/>
    <property type="project" value="InterPro"/>
</dbReference>
<evidence type="ECO:0000256" key="6">
    <source>
        <dbReference type="ARBA" id="ARBA00023242"/>
    </source>
</evidence>
<feature type="compositionally biased region" description="Basic and acidic residues" evidence="7">
    <location>
        <begin position="115"/>
        <end position="138"/>
    </location>
</feature>
<evidence type="ECO:0000313" key="10">
    <source>
        <dbReference type="Proteomes" id="UP000726737"/>
    </source>
</evidence>
<sequence>MGRKRHALDHTYSSSDEDPMDRGVSRRDLEEEAELFRGHREGRKRTKEDAIYGSFLESDNEQPISDGRKSRTRRREGFEFVAASSSSRNQQKSRDASLQDRDSFESNSDEEIQEENDRIDHMRESDGSSDGGSDRGDDMGMDLVDEDEDEDEGEEDRQRREDREAAFRAQRQRDQEEADTYEDRIQRPQMGSKSGIGLASSGFSGNQESTATSAQTSSTTASKNKAIAASIRAGLGLSAEAGSLSGTDSTLRARQQGRNNNQSTLSYFKNRADLSGGASGENSPSSRPSSPASTSSPRPDVPLVAPVKVNKDYGAFSAKGSGFGLKMLEKMGWKKGYGLGTGGAGIVEPIQTKLRPVKMGIGFKGFKEKTDQTRAEEKRKGVAVSSDEDESPAKRKSKGADTKDKELKADGWKKMGGRKLRKGPKVEYKTAAEIQQEIESADMPMTLVQPQKILDMTGKTVRELSSASQISSAVAMSHERFPELRHNLELMADISTTDLEQLARAQKADHVRQQVLEREGDRMQKMVVQDEINLERLAKVLAITDQCVRIANEIQQSTTDTTGEVVIDIKENYIVRVFQEPFDLLSGLYYEEYELYQLDQVFIGALQDSFKKLLKDWDVLKNPTLGAGMLQKWQKLLRTSKVVYGHGQGPMDDDWNNNSAFNAKSSHPLKMTAYESLLSHHWLPKVRTALNNEWNARDCDPVIELLEAWAPPLLPLFIQDNIITQLILPKLQKEIDQWSPKDSLMLHTFIHPWLPVIGTARLDQELFEDIRRKLASGLMTWHVLDPSGIRVLEPWRGVFEAADLEKLLLKAVLPKLIEGLQLFEINPRDQKIELLQAILPWHHFFPSTTFSALLVNEFFPKWHQVLYLWLTHTSTTDLDQVSQWYQWWKSLFPAPVLQETGVAMGFRQGLDMINQSMSGLTIMAPADLAQAQAQSRGAANGSSSFSVSAEALGRLQTRRHLVSSVSFKDLVQDYATQNSLLFVMTKQMHERSGRPLYRLGGNSTGTAGGILVHMTDEVAFVRSEETGVWMPTSLEELMVLARGGGGGKQAKGSQS</sequence>
<dbReference type="PANTHER" id="PTHR23329:SF1">
    <property type="entry name" value="TUFTELIN-INTERACTING PROTEIN 11"/>
    <property type="match status" value="1"/>
</dbReference>
<keyword evidence="4" id="KW-0747">Spliceosome</keyword>
<dbReference type="PANTHER" id="PTHR23329">
    <property type="entry name" value="TUFTELIN-INTERACTING PROTEIN 11-RELATED"/>
    <property type="match status" value="1"/>
</dbReference>
<feature type="compositionally biased region" description="Basic and acidic residues" evidence="7">
    <location>
        <begin position="156"/>
        <end position="186"/>
    </location>
</feature>
<dbReference type="PROSITE" id="PS50174">
    <property type="entry name" value="G_PATCH"/>
    <property type="match status" value="1"/>
</dbReference>
<evidence type="ECO:0000256" key="1">
    <source>
        <dbReference type="ARBA" id="ARBA00004123"/>
    </source>
</evidence>
<evidence type="ECO:0000256" key="2">
    <source>
        <dbReference type="ARBA" id="ARBA00010900"/>
    </source>
</evidence>
<evidence type="ECO:0000256" key="5">
    <source>
        <dbReference type="ARBA" id="ARBA00023187"/>
    </source>
</evidence>
<dbReference type="InterPro" id="IPR022783">
    <property type="entry name" value="GCFC_dom"/>
</dbReference>
<dbReference type="GO" id="GO:0071008">
    <property type="term" value="C:U2-type post-mRNA release spliceosomal complex"/>
    <property type="evidence" value="ECO:0007669"/>
    <property type="project" value="TreeGrafter"/>
</dbReference>
<dbReference type="Pfam" id="PF01585">
    <property type="entry name" value="G-patch"/>
    <property type="match status" value="1"/>
</dbReference>
<comment type="similarity">
    <text evidence="2">Belongs to the TFP11/STIP family.</text>
</comment>
<evidence type="ECO:0000313" key="9">
    <source>
        <dbReference type="EMBL" id="KAG0252347.1"/>
    </source>
</evidence>
<comment type="caution">
    <text evidence="9">The sequence shown here is derived from an EMBL/GenBank/DDBJ whole genome shotgun (WGS) entry which is preliminary data.</text>
</comment>
<feature type="compositionally biased region" description="Basic and acidic residues" evidence="7">
    <location>
        <begin position="370"/>
        <end position="380"/>
    </location>
</feature>
<feature type="region of interest" description="Disordered" evidence="7">
    <location>
        <begin position="1"/>
        <end position="224"/>
    </location>
</feature>
<dbReference type="AlphaFoldDB" id="A0A9P6TY87"/>
<accession>A0A9P6TY87</accession>
<keyword evidence="5" id="KW-0508">mRNA splicing</keyword>
<dbReference type="Pfam" id="PF12457">
    <property type="entry name" value="TIP_N"/>
    <property type="match status" value="1"/>
</dbReference>
<dbReference type="Pfam" id="PF07842">
    <property type="entry name" value="GCFC"/>
    <property type="match status" value="1"/>
</dbReference>
<feature type="compositionally biased region" description="Polar residues" evidence="7">
    <location>
        <begin position="244"/>
        <end position="267"/>
    </location>
</feature>
<dbReference type="Proteomes" id="UP000726737">
    <property type="component" value="Unassembled WGS sequence"/>
</dbReference>
<feature type="compositionally biased region" description="Basic and acidic residues" evidence="7">
    <location>
        <begin position="20"/>
        <end position="39"/>
    </location>
</feature>
<gene>
    <name evidence="9" type="ORF">BG011_007030</name>
</gene>
<dbReference type="InterPro" id="IPR045211">
    <property type="entry name" value="TFP11/STIP/Ntr1"/>
</dbReference>
<feature type="compositionally biased region" description="Low complexity" evidence="7">
    <location>
        <begin position="209"/>
        <end position="224"/>
    </location>
</feature>
<feature type="compositionally biased region" description="Basic and acidic residues" evidence="7">
    <location>
        <begin position="92"/>
        <end position="104"/>
    </location>
</feature>